<sequence>MSRLQPNILRIYLSMPVAAAVSFVQSEKEKRHVHKSRENIQWRQNNDKKKIQTSRGTMLQRTFDRSGPLETIGSGHCRLNSQ</sequence>
<evidence type="ECO:0000313" key="2">
    <source>
        <dbReference type="EMBL" id="KAK1729513.1"/>
    </source>
</evidence>
<organism evidence="2 3">
    <name type="scientific">Glomerella acutata</name>
    <name type="common">Colletotrichum acutatum</name>
    <dbReference type="NCBI Taxonomy" id="27357"/>
    <lineage>
        <taxon>Eukaryota</taxon>
        <taxon>Fungi</taxon>
        <taxon>Dikarya</taxon>
        <taxon>Ascomycota</taxon>
        <taxon>Pezizomycotina</taxon>
        <taxon>Sordariomycetes</taxon>
        <taxon>Hypocreomycetidae</taxon>
        <taxon>Glomerellales</taxon>
        <taxon>Glomerellaceae</taxon>
        <taxon>Colletotrichum</taxon>
        <taxon>Colletotrichum acutatum species complex</taxon>
    </lineage>
</organism>
<dbReference type="AlphaFoldDB" id="A0AAD8XLH8"/>
<evidence type="ECO:0000313" key="3">
    <source>
        <dbReference type="Proteomes" id="UP001244207"/>
    </source>
</evidence>
<comment type="caution">
    <text evidence="2">The sequence shown here is derived from an EMBL/GenBank/DDBJ whole genome shotgun (WGS) entry which is preliminary data.</text>
</comment>
<feature type="compositionally biased region" description="Basic and acidic residues" evidence="1">
    <location>
        <begin position="30"/>
        <end position="50"/>
    </location>
</feature>
<feature type="region of interest" description="Disordered" evidence="1">
    <location>
        <begin position="30"/>
        <end position="55"/>
    </location>
</feature>
<protein>
    <submittedName>
        <fullName evidence="2">Uncharacterized protein</fullName>
    </submittedName>
</protein>
<name>A0AAD8XLH8_GLOAC</name>
<evidence type="ECO:0000256" key="1">
    <source>
        <dbReference type="SAM" id="MobiDB-lite"/>
    </source>
</evidence>
<dbReference type="RefSeq" id="XP_060369568.1">
    <property type="nucleotide sequence ID" value="XM_060507334.1"/>
</dbReference>
<proteinExistence type="predicted"/>
<reference evidence="2" key="1">
    <citation type="submission" date="2021-12" db="EMBL/GenBank/DDBJ databases">
        <title>Comparative genomics, transcriptomics and evolutionary studies reveal genomic signatures of adaptation to plant cell wall in hemibiotrophic fungi.</title>
        <authorList>
            <consortium name="DOE Joint Genome Institute"/>
            <person name="Baroncelli R."/>
            <person name="Diaz J.F."/>
            <person name="Benocci T."/>
            <person name="Peng M."/>
            <person name="Battaglia E."/>
            <person name="Haridas S."/>
            <person name="Andreopoulos W."/>
            <person name="Labutti K."/>
            <person name="Pangilinan J."/>
            <person name="Floch G.L."/>
            <person name="Makela M.R."/>
            <person name="Henrissat B."/>
            <person name="Grigoriev I.V."/>
            <person name="Crouch J.A."/>
            <person name="De Vries R.P."/>
            <person name="Sukno S.A."/>
            <person name="Thon M.R."/>
        </authorList>
    </citation>
    <scope>NUCLEOTIDE SEQUENCE</scope>
    <source>
        <strain evidence="2">CBS 112980</strain>
    </source>
</reference>
<gene>
    <name evidence="2" type="ORF">BDZ83DRAFT_605391</name>
</gene>
<dbReference type="Proteomes" id="UP001244207">
    <property type="component" value="Unassembled WGS sequence"/>
</dbReference>
<dbReference type="GeneID" id="85391233"/>
<keyword evidence="3" id="KW-1185">Reference proteome</keyword>
<accession>A0AAD8XLH8</accession>
<dbReference type="EMBL" id="JAHMHS010000011">
    <property type="protein sequence ID" value="KAK1729513.1"/>
    <property type="molecule type" value="Genomic_DNA"/>
</dbReference>